<feature type="chain" id="PRO_5037713575" evidence="1">
    <location>
        <begin position="24"/>
        <end position="174"/>
    </location>
</feature>
<dbReference type="PANTHER" id="PTHR37089">
    <property type="entry name" value="PROTEIN U-RELATED"/>
    <property type="match status" value="1"/>
</dbReference>
<evidence type="ECO:0000313" key="4">
    <source>
        <dbReference type="Proteomes" id="UP000630528"/>
    </source>
</evidence>
<accession>A0A934TSC9</accession>
<dbReference type="Pfam" id="PF05229">
    <property type="entry name" value="SCPU"/>
    <property type="match status" value="1"/>
</dbReference>
<sequence>MKTKFNKFAAAFAAALLSLSAFATDSGSGTMGVTASIADECSVGNTATLDFGQLTMLNNGAPSSAASNSVSGGTFDAICTSGTTTPKLKFSSANTSGSDFRLVGADGTTYIVYTLAESGGTAIAYDTPASFTGFSADGSTKSLAIKGSVASSEKSGKAKQAYSDTITITSTYGI</sequence>
<name>A0A934TSC9_9BURK</name>
<evidence type="ECO:0000256" key="1">
    <source>
        <dbReference type="SAM" id="SignalP"/>
    </source>
</evidence>
<protein>
    <submittedName>
        <fullName evidence="3">Spore coat protein U domain-containing protein</fullName>
    </submittedName>
</protein>
<keyword evidence="4" id="KW-1185">Reference proteome</keyword>
<evidence type="ECO:0000313" key="3">
    <source>
        <dbReference type="EMBL" id="MBK6006612.1"/>
    </source>
</evidence>
<dbReference type="AlphaFoldDB" id="A0A934TSC9"/>
<dbReference type="InterPro" id="IPR053167">
    <property type="entry name" value="Spore_coat_component"/>
</dbReference>
<dbReference type="InterPro" id="IPR007893">
    <property type="entry name" value="Spore_coat_U/FanG"/>
</dbReference>
<gene>
    <name evidence="3" type="ORF">JJB11_10955</name>
</gene>
<evidence type="ECO:0000259" key="2">
    <source>
        <dbReference type="Pfam" id="PF05229"/>
    </source>
</evidence>
<dbReference type="Proteomes" id="UP000630528">
    <property type="component" value="Unassembled WGS sequence"/>
</dbReference>
<keyword evidence="3" id="KW-0946">Virion</keyword>
<comment type="caution">
    <text evidence="3">The sequence shown here is derived from an EMBL/GenBank/DDBJ whole genome shotgun (WGS) entry which is preliminary data.</text>
</comment>
<keyword evidence="1" id="KW-0732">Signal</keyword>
<dbReference type="PANTHER" id="PTHR37089:SF1">
    <property type="entry name" value="MEMBRANE PROTEIN"/>
    <property type="match status" value="1"/>
</dbReference>
<organism evidence="3 4">
    <name type="scientific">Ramlibacter ginsenosidimutans</name>
    <dbReference type="NCBI Taxonomy" id="502333"/>
    <lineage>
        <taxon>Bacteria</taxon>
        <taxon>Pseudomonadati</taxon>
        <taxon>Pseudomonadota</taxon>
        <taxon>Betaproteobacteria</taxon>
        <taxon>Burkholderiales</taxon>
        <taxon>Comamonadaceae</taxon>
        <taxon>Ramlibacter</taxon>
    </lineage>
</organism>
<reference evidence="3" key="1">
    <citation type="journal article" date="2012" name="J. Microbiol. Biotechnol.">
        <title>Ramlibacter ginsenosidimutans sp. nov., with ginsenoside-converting activity.</title>
        <authorList>
            <person name="Wang L."/>
            <person name="An D.S."/>
            <person name="Kim S.G."/>
            <person name="Jin F.X."/>
            <person name="Kim S.C."/>
            <person name="Lee S.T."/>
            <person name="Im W.T."/>
        </authorList>
    </citation>
    <scope>NUCLEOTIDE SEQUENCE</scope>
    <source>
        <strain evidence="3">KACC 17527</strain>
    </source>
</reference>
<keyword evidence="3" id="KW-0167">Capsid protein</keyword>
<feature type="domain" description="Spore coat protein U/FanG" evidence="2">
    <location>
        <begin position="29"/>
        <end position="169"/>
    </location>
</feature>
<dbReference type="RefSeq" id="WP_201170365.1">
    <property type="nucleotide sequence ID" value="NZ_JAEPWM010000003.1"/>
</dbReference>
<reference evidence="3" key="2">
    <citation type="submission" date="2021-01" db="EMBL/GenBank/DDBJ databases">
        <authorList>
            <person name="Kang M."/>
        </authorList>
    </citation>
    <scope>NUCLEOTIDE SEQUENCE</scope>
    <source>
        <strain evidence="3">KACC 17527</strain>
    </source>
</reference>
<proteinExistence type="predicted"/>
<feature type="signal peptide" evidence="1">
    <location>
        <begin position="1"/>
        <end position="23"/>
    </location>
</feature>
<dbReference type="EMBL" id="JAEPWM010000003">
    <property type="protein sequence ID" value="MBK6006612.1"/>
    <property type="molecule type" value="Genomic_DNA"/>
</dbReference>